<feature type="transmembrane region" description="Helical" evidence="1">
    <location>
        <begin position="249"/>
        <end position="271"/>
    </location>
</feature>
<sequence>MVRKFFLTLLSLIFSLVFTIWITAFNLKYFFLNPNYYKNLLEKSGIYDQLIEIIPDLTLDKQNFEFGNIPVRFTEEELLSIYSKVVTREYVQVQIEKTLDDTFYSLNQGKNLDINISVEEPKENLQKEIQLLLEKKLRELPDCSEAELQSISSSEGSEIPLCLPVGVELQTFLDTYMGNSIFGSISSEIPEVISLYGGNESDINQKIVSMSLMLRLLTHEIYYLSLIFSILLMGAIFAIAIPTSSRFRWVGWNLLNIALFPFLISILGFFIGNRFIGTLLNSYGSSLPQKIIYALSPIFESLFLQLWLLIFTESLFILIPGIVLLVVSIIYKNIERSEKERELINMVEKEEQKKSG</sequence>
<dbReference type="EMBL" id="LBQB01000007">
    <property type="protein sequence ID" value="KKP69320.1"/>
    <property type="molecule type" value="Genomic_DNA"/>
</dbReference>
<gene>
    <name evidence="2" type="ORF">UR67_C0007G0025</name>
</gene>
<evidence type="ECO:0000313" key="2">
    <source>
        <dbReference type="EMBL" id="KKP69320.1"/>
    </source>
</evidence>
<evidence type="ECO:0000256" key="1">
    <source>
        <dbReference type="SAM" id="Phobius"/>
    </source>
</evidence>
<keyword evidence="1" id="KW-1133">Transmembrane helix</keyword>
<accession>A0A0G0E295</accession>
<proteinExistence type="predicted"/>
<dbReference type="SUPFAM" id="SSF103473">
    <property type="entry name" value="MFS general substrate transporter"/>
    <property type="match status" value="1"/>
</dbReference>
<comment type="caution">
    <text evidence="2">The sequence shown here is derived from an EMBL/GenBank/DDBJ whole genome shotgun (WGS) entry which is preliminary data.</text>
</comment>
<dbReference type="STRING" id="1618350.UR67_C0007G0025"/>
<feature type="transmembrane region" description="Helical" evidence="1">
    <location>
        <begin position="221"/>
        <end position="243"/>
    </location>
</feature>
<feature type="transmembrane region" description="Helical" evidence="1">
    <location>
        <begin position="6"/>
        <end position="31"/>
    </location>
</feature>
<dbReference type="AlphaFoldDB" id="A0A0G0E295"/>
<evidence type="ECO:0000313" key="3">
    <source>
        <dbReference type="Proteomes" id="UP000034581"/>
    </source>
</evidence>
<name>A0A0G0E295_UNCC3</name>
<reference evidence="2 3" key="1">
    <citation type="journal article" date="2015" name="Nature">
        <title>rRNA introns, odd ribosomes, and small enigmatic genomes across a large radiation of phyla.</title>
        <authorList>
            <person name="Brown C.T."/>
            <person name="Hug L.A."/>
            <person name="Thomas B.C."/>
            <person name="Sharon I."/>
            <person name="Castelle C.J."/>
            <person name="Singh A."/>
            <person name="Wilkins M.J."/>
            <person name="Williams K.H."/>
            <person name="Banfield J.F."/>
        </authorList>
    </citation>
    <scope>NUCLEOTIDE SEQUENCE [LARGE SCALE GENOMIC DNA]</scope>
</reference>
<organism evidence="2 3">
    <name type="scientific">candidate division CPR3 bacterium GW2011_GWF2_35_18</name>
    <dbReference type="NCBI Taxonomy" id="1618350"/>
    <lineage>
        <taxon>Bacteria</taxon>
        <taxon>Bacteria division CPR3</taxon>
    </lineage>
</organism>
<dbReference type="Proteomes" id="UP000034581">
    <property type="component" value="Unassembled WGS sequence"/>
</dbReference>
<feature type="transmembrane region" description="Helical" evidence="1">
    <location>
        <begin position="316"/>
        <end position="334"/>
    </location>
</feature>
<keyword evidence="1" id="KW-0812">Transmembrane</keyword>
<dbReference type="InterPro" id="IPR036259">
    <property type="entry name" value="MFS_trans_sf"/>
</dbReference>
<keyword evidence="1" id="KW-0472">Membrane</keyword>
<protein>
    <submittedName>
        <fullName evidence="2">Uncharacterized protein</fullName>
    </submittedName>
</protein>